<dbReference type="GO" id="GO:0016887">
    <property type="term" value="F:ATP hydrolysis activity"/>
    <property type="evidence" value="ECO:0007669"/>
    <property type="project" value="TreeGrafter"/>
</dbReference>
<feature type="domain" description="Bacterial type II secretion system protein E" evidence="4">
    <location>
        <begin position="216"/>
        <end position="230"/>
    </location>
</feature>
<comment type="similarity">
    <text evidence="1">Belongs to the GSP E family.</text>
</comment>
<evidence type="ECO:0000259" key="4">
    <source>
        <dbReference type="PROSITE" id="PS00662"/>
    </source>
</evidence>
<dbReference type="Gene3D" id="3.40.50.300">
    <property type="entry name" value="P-loop containing nucleotide triphosphate hydrolases"/>
    <property type="match status" value="1"/>
</dbReference>
<dbReference type="GO" id="GO:0005524">
    <property type="term" value="F:ATP binding"/>
    <property type="evidence" value="ECO:0007669"/>
    <property type="project" value="UniProtKB-KW"/>
</dbReference>
<gene>
    <name evidence="5" type="ORF">PVE_P0321</name>
</gene>
<evidence type="ECO:0000313" key="5">
    <source>
        <dbReference type="EMBL" id="SBW85360.1"/>
    </source>
</evidence>
<dbReference type="InterPro" id="IPR001482">
    <property type="entry name" value="T2SS/T4SS_dom"/>
</dbReference>
<reference evidence="6" key="1">
    <citation type="submission" date="2016-07" db="EMBL/GenBank/DDBJ databases">
        <authorList>
            <person name="Florea S."/>
            <person name="Webb J.S."/>
            <person name="Jaromczyk J."/>
            <person name="Schardl C.L."/>
        </authorList>
    </citation>
    <scope>NUCLEOTIDE SEQUENCE [LARGE SCALE GENOMIC DNA]</scope>
    <source>
        <strain evidence="6">1YdBTEX2</strain>
        <plasmid evidence="6">Plasmid pve_Plasmid</plasmid>
    </source>
</reference>
<dbReference type="SMART" id="SM00382">
    <property type="entry name" value="AAA"/>
    <property type="match status" value="1"/>
</dbReference>
<dbReference type="Proteomes" id="UP000245431">
    <property type="component" value="Plasmid PVE_plasmid"/>
</dbReference>
<keyword evidence="2" id="KW-0547">Nucleotide-binding</keyword>
<dbReference type="EMBL" id="LT599585">
    <property type="protein sequence ID" value="SBW85360.1"/>
    <property type="molecule type" value="Genomic_DNA"/>
</dbReference>
<evidence type="ECO:0000256" key="2">
    <source>
        <dbReference type="ARBA" id="ARBA00022741"/>
    </source>
</evidence>
<evidence type="ECO:0000256" key="1">
    <source>
        <dbReference type="ARBA" id="ARBA00006611"/>
    </source>
</evidence>
<keyword evidence="3" id="KW-0067">ATP-binding</keyword>
<proteinExistence type="inferred from homology"/>
<dbReference type="PANTHER" id="PTHR30258">
    <property type="entry name" value="TYPE II SECRETION SYSTEM PROTEIN GSPE-RELATED"/>
    <property type="match status" value="1"/>
</dbReference>
<evidence type="ECO:0000256" key="3">
    <source>
        <dbReference type="ARBA" id="ARBA00022840"/>
    </source>
</evidence>
<dbReference type="PANTHER" id="PTHR30258:SF2">
    <property type="entry name" value="COMG OPERON PROTEIN 1"/>
    <property type="match status" value="1"/>
</dbReference>
<dbReference type="InterPro" id="IPR027417">
    <property type="entry name" value="P-loop_NTPase"/>
</dbReference>
<evidence type="ECO:0000313" key="6">
    <source>
        <dbReference type="Proteomes" id="UP000245431"/>
    </source>
</evidence>
<protein>
    <submittedName>
        <fullName evidence="5">General secretion pathway protein E</fullName>
    </submittedName>
</protein>
<dbReference type="PROSITE" id="PS00662">
    <property type="entry name" value="T2SP_E"/>
    <property type="match status" value="1"/>
</dbReference>
<name>A0A1D3KAM3_PSEVE</name>
<accession>A0A1D3KAM3</accession>
<geneLocation type="plasmid" evidence="6">
    <name>pve_Plasmid</name>
</geneLocation>
<keyword evidence="5" id="KW-0614">Plasmid</keyword>
<dbReference type="InterPro" id="IPR003593">
    <property type="entry name" value="AAA+_ATPase"/>
</dbReference>
<dbReference type="CDD" id="cd01129">
    <property type="entry name" value="PulE-GspE-like"/>
    <property type="match status" value="1"/>
</dbReference>
<dbReference type="Gene3D" id="3.30.450.90">
    <property type="match status" value="1"/>
</dbReference>
<organism evidence="5 6">
    <name type="scientific">Pseudomonas veronii 1YdBTEX2</name>
    <dbReference type="NCBI Taxonomy" id="1295141"/>
    <lineage>
        <taxon>Bacteria</taxon>
        <taxon>Pseudomonadati</taxon>
        <taxon>Pseudomonadota</taxon>
        <taxon>Gammaproteobacteria</taxon>
        <taxon>Pseudomonadales</taxon>
        <taxon>Pseudomonadaceae</taxon>
        <taxon>Pseudomonas</taxon>
    </lineage>
</organism>
<dbReference type="AlphaFoldDB" id="A0A1D3KAM3"/>
<dbReference type="SUPFAM" id="SSF52540">
    <property type="entry name" value="P-loop containing nucleoside triphosphate hydrolases"/>
    <property type="match status" value="1"/>
</dbReference>
<sequence length="546" mass="60541">MINEPPLFIWSGQHDKRGAEYLNKMFKTAAQMKSPDIHMHWVNSHVVIKMRIDGHMQHVETVDSAMGRMLDDKIRARASMDLSQRHAPIDGRMSLRYPEGVIDVRVSVLPCQGGQKIVCRLLDQSNASMTMDDIHMPMLVKHHFLEMLNEPQGIILVTGPTGSGKTTTLYAALNELNDGTLNINTLENPVEYVIPEFVQVNVTHLITFAQGLRALLRQDPDVILIGEIRDSETAEIAMRAANTGHLVLATLHTNNAAQAIPRLIDLGVDRQTLASTLLGVVAQRLVQTLKKDVQHQWTDVTDFEAHWLKSNGLPLIHGKVPRATGKESFSGKRPIIEMIKSDKHVRAAILRGGGEMEVLNAAIRQPHFDTLGQAGVRMVSAGITTMELVQRLIKDDSVAPTVRRIGDVLLEQGLVSFSDVNGAAEFQLSLMLEGKVRKVGQILVDRGLVTQDQVVKAMGFTEGAVDFLYVLASRRILPYRKVQSTVQIWRSERHQESLFDLVIEQELITKEILDEEVYRSDDRDYAADGALVLNSPGANAGAVAAL</sequence>
<dbReference type="GO" id="GO:0005886">
    <property type="term" value="C:plasma membrane"/>
    <property type="evidence" value="ECO:0007669"/>
    <property type="project" value="TreeGrafter"/>
</dbReference>
<dbReference type="Pfam" id="PF00437">
    <property type="entry name" value="T2SSE"/>
    <property type="match status" value="1"/>
</dbReference>